<sequence>MSNTGIIDLTMDIDSDHVNSPPPQSSFNPCPELISSPNSIYIYPIHSYAFQRFNSNHLPNPTESSSLSEPSKSKSIRSKYKTMQKKPRMNKDNSLKDFIVNDDDEIEEEEEEVAKGITVSAKKYPEVILDHKYDDEQLLYLVKWDNLSKSVNSWENAQTINDTTMLSTYWEEWKRKKKPTGHLSTQPKRHNYNCEDENNYDNDSEDSDKYELINKYPDAVAYTDPDVLINWNEEIDEVESIQHNHSDQLIAYVLWKSGLRSVHLLDELHEKAPKKMCKWYSTHLKFLDNKDLQTWY</sequence>
<keyword evidence="6" id="KW-1185">Reference proteome</keyword>
<dbReference type="GO" id="GO:0005634">
    <property type="term" value="C:nucleus"/>
    <property type="evidence" value="ECO:0007669"/>
    <property type="project" value="UniProtKB-SubCell"/>
</dbReference>
<dbReference type="InterPro" id="IPR023779">
    <property type="entry name" value="Chromodomain_CS"/>
</dbReference>
<feature type="region of interest" description="Disordered" evidence="3">
    <location>
        <begin position="60"/>
        <end position="88"/>
    </location>
</feature>
<keyword evidence="2" id="KW-0539">Nucleus</keyword>
<organism evidence="5 6">
    <name type="scientific">Glomus cerebriforme</name>
    <dbReference type="NCBI Taxonomy" id="658196"/>
    <lineage>
        <taxon>Eukaryota</taxon>
        <taxon>Fungi</taxon>
        <taxon>Fungi incertae sedis</taxon>
        <taxon>Mucoromycota</taxon>
        <taxon>Glomeromycotina</taxon>
        <taxon>Glomeromycetes</taxon>
        <taxon>Glomerales</taxon>
        <taxon>Glomeraceae</taxon>
        <taxon>Glomus</taxon>
    </lineage>
</organism>
<evidence type="ECO:0000256" key="3">
    <source>
        <dbReference type="SAM" id="MobiDB-lite"/>
    </source>
</evidence>
<comment type="subcellular location">
    <subcellularLocation>
        <location evidence="1">Nucleus</location>
    </subcellularLocation>
</comment>
<comment type="caution">
    <text evidence="5">The sequence shown here is derived from an EMBL/GenBank/DDBJ whole genome shotgun (WGS) entry which is preliminary data.</text>
</comment>
<evidence type="ECO:0000256" key="1">
    <source>
        <dbReference type="ARBA" id="ARBA00004123"/>
    </source>
</evidence>
<dbReference type="AlphaFoldDB" id="A0A397TIW1"/>
<reference evidence="5 6" key="1">
    <citation type="submission" date="2018-06" db="EMBL/GenBank/DDBJ databases">
        <title>Comparative genomics reveals the genomic features of Rhizophagus irregularis, R. cerebriforme, R. diaphanum and Gigaspora rosea, and their symbiotic lifestyle signature.</title>
        <authorList>
            <person name="Morin E."/>
            <person name="San Clemente H."/>
            <person name="Chen E.C.H."/>
            <person name="De La Providencia I."/>
            <person name="Hainaut M."/>
            <person name="Kuo A."/>
            <person name="Kohler A."/>
            <person name="Murat C."/>
            <person name="Tang N."/>
            <person name="Roy S."/>
            <person name="Loubradou J."/>
            <person name="Henrissat B."/>
            <person name="Grigoriev I.V."/>
            <person name="Corradi N."/>
            <person name="Roux C."/>
            <person name="Martin F.M."/>
        </authorList>
    </citation>
    <scope>NUCLEOTIDE SEQUENCE [LARGE SCALE GENOMIC DNA]</scope>
    <source>
        <strain evidence="5 6">DAOM 227022</strain>
    </source>
</reference>
<dbReference type="GO" id="GO:0000792">
    <property type="term" value="C:heterochromatin"/>
    <property type="evidence" value="ECO:0007669"/>
    <property type="project" value="UniProtKB-ARBA"/>
</dbReference>
<evidence type="ECO:0000256" key="2">
    <source>
        <dbReference type="ARBA" id="ARBA00023242"/>
    </source>
</evidence>
<accession>A0A397TIW1</accession>
<feature type="compositionally biased region" description="Basic residues" evidence="3">
    <location>
        <begin position="74"/>
        <end position="88"/>
    </location>
</feature>
<feature type="region of interest" description="Disordered" evidence="3">
    <location>
        <begin position="1"/>
        <end position="26"/>
    </location>
</feature>
<protein>
    <recommendedName>
        <fullName evidence="4">Chromo domain-containing protein</fullName>
    </recommendedName>
</protein>
<feature type="domain" description="Chromo" evidence="4">
    <location>
        <begin position="123"/>
        <end position="181"/>
    </location>
</feature>
<dbReference type="Pfam" id="PF00385">
    <property type="entry name" value="Chromo"/>
    <property type="match status" value="1"/>
</dbReference>
<dbReference type="InterPro" id="IPR008251">
    <property type="entry name" value="Chromo_shadow_dom"/>
</dbReference>
<name>A0A397TIW1_9GLOM</name>
<proteinExistence type="predicted"/>
<dbReference type="SMART" id="SM00298">
    <property type="entry name" value="CHROMO"/>
    <property type="match status" value="1"/>
</dbReference>
<dbReference type="Proteomes" id="UP000265703">
    <property type="component" value="Unassembled WGS sequence"/>
</dbReference>
<dbReference type="Gene3D" id="2.40.50.40">
    <property type="match status" value="2"/>
</dbReference>
<dbReference type="PROSITE" id="PS50013">
    <property type="entry name" value="CHROMO_2"/>
    <property type="match status" value="1"/>
</dbReference>
<dbReference type="STRING" id="658196.A0A397TIW1"/>
<gene>
    <name evidence="5" type="ORF">C1645_815457</name>
</gene>
<evidence type="ECO:0000259" key="4">
    <source>
        <dbReference type="PROSITE" id="PS50013"/>
    </source>
</evidence>
<evidence type="ECO:0000313" key="6">
    <source>
        <dbReference type="Proteomes" id="UP000265703"/>
    </source>
</evidence>
<dbReference type="PROSITE" id="PS00598">
    <property type="entry name" value="CHROMO_1"/>
    <property type="match status" value="1"/>
</dbReference>
<dbReference type="EMBL" id="QKYT01000045">
    <property type="protein sequence ID" value="RIA96425.1"/>
    <property type="molecule type" value="Genomic_DNA"/>
</dbReference>
<dbReference type="OrthoDB" id="433924at2759"/>
<evidence type="ECO:0000313" key="5">
    <source>
        <dbReference type="EMBL" id="RIA96425.1"/>
    </source>
</evidence>
<dbReference type="SUPFAM" id="SSF54160">
    <property type="entry name" value="Chromo domain-like"/>
    <property type="match status" value="2"/>
</dbReference>
<dbReference type="Pfam" id="PF01393">
    <property type="entry name" value="Chromo_shadow"/>
    <property type="match status" value="1"/>
</dbReference>
<feature type="compositionally biased region" description="Acidic residues" evidence="3">
    <location>
        <begin position="194"/>
        <end position="206"/>
    </location>
</feature>
<dbReference type="InterPro" id="IPR023780">
    <property type="entry name" value="Chromo_domain"/>
</dbReference>
<dbReference type="InterPro" id="IPR016197">
    <property type="entry name" value="Chromo-like_dom_sf"/>
</dbReference>
<feature type="region of interest" description="Disordered" evidence="3">
    <location>
        <begin position="179"/>
        <end position="206"/>
    </location>
</feature>
<dbReference type="InterPro" id="IPR000953">
    <property type="entry name" value="Chromo/chromo_shadow_dom"/>
</dbReference>
<dbReference type="SMART" id="SM00300">
    <property type="entry name" value="ChSh"/>
    <property type="match status" value="1"/>
</dbReference>